<feature type="domain" description="Anoctamin transmembrane" evidence="7">
    <location>
        <begin position="212"/>
        <end position="652"/>
    </location>
</feature>
<keyword evidence="4 6" id="KW-0472">Membrane</keyword>
<dbReference type="GO" id="GO:0005254">
    <property type="term" value="F:chloride channel activity"/>
    <property type="evidence" value="ECO:0007669"/>
    <property type="project" value="TreeGrafter"/>
</dbReference>
<dbReference type="Pfam" id="PF04547">
    <property type="entry name" value="Anoctamin"/>
    <property type="match status" value="1"/>
</dbReference>
<evidence type="ECO:0000256" key="5">
    <source>
        <dbReference type="SAM" id="MobiDB-lite"/>
    </source>
</evidence>
<sequence>MITSSSSSSSSGSSSGNENDIKIDKIQTGEQTNLVQEEGQTVYYEYVMVYLEEEVNEFTEGRKKKLFENLANVGLHTRTTKSATGDRNFMEIGTTNQVLEEWAFKTLLKVKKTSGVEDEDAGDYEEFNPDHKNLYVEAGDEGTIFNSCSRQKLLMRILEASKYKGGCGISITKLIRKKTIIDFFGLQHYEELDPLIEDWSKSWKFKQPLDRIRDYFGESIAYYFAFLAMYINFLIVLAIIGIPVAILTWPKKEESDISNQFKEQKGQVSLYYTFIVSMWITLLIELWKRRSNTLAYHWDMLDFHKIEQIRPEFKGIRQRSEITGKKQIYYPVWIRRAKMAISYFIVVCFMTAAAAAAIGINYKKLSTPNKEDYNPSMGTVIGLGAACGASIFVLNFIFKKIGPRLVDWENHKTDSEHEDSLILKFFMFQALNNYVALFFSAFISKDLEYVSTQLMSILITKQIIGQLLEVGIPWIKGKIKIRSAKKKRKKAKEAGEDVTKISQLEKESKLPKYESTVDDYLEMFIQLGFSTFFIIAFPLGPLSPLLALLNNLIEIRTDSLKLKTMRRPEPRGAKGIGKWIEVLKFVSVGVVISNCIMLSFADEIRIYGDTITTKENKLIWLICLEHGLLFFKYLFHYVVPDIPKHVAVSIAKEEYEKEKAHREALGRKSTTEESSTD</sequence>
<keyword evidence="2 6" id="KW-0812">Transmembrane</keyword>
<comment type="subcellular location">
    <subcellularLocation>
        <location evidence="1">Membrane</location>
        <topology evidence="1">Multi-pass membrane protein</topology>
    </subcellularLocation>
</comment>
<feature type="transmembrane region" description="Helical" evidence="6">
    <location>
        <begin position="220"/>
        <end position="249"/>
    </location>
</feature>
<dbReference type="InterPro" id="IPR007632">
    <property type="entry name" value="Anoctamin"/>
</dbReference>
<evidence type="ECO:0000256" key="2">
    <source>
        <dbReference type="ARBA" id="ARBA00022692"/>
    </source>
</evidence>
<reference evidence="8" key="1">
    <citation type="submission" date="2022-08" db="EMBL/GenBank/DDBJ databases">
        <title>Novel sulphate-reducing endosymbionts in the free-living metamonad Anaeramoeba.</title>
        <authorList>
            <person name="Jerlstrom-Hultqvist J."/>
            <person name="Cepicka I."/>
            <person name="Gallot-Lavallee L."/>
            <person name="Salas-Leiva D."/>
            <person name="Curtis B.A."/>
            <person name="Zahonova K."/>
            <person name="Pipaliya S."/>
            <person name="Dacks J."/>
            <person name="Roger A.J."/>
        </authorList>
    </citation>
    <scope>NUCLEOTIDE SEQUENCE</scope>
    <source>
        <strain evidence="8">Busselton2</strain>
    </source>
</reference>
<evidence type="ECO:0000259" key="7">
    <source>
        <dbReference type="Pfam" id="PF04547"/>
    </source>
</evidence>
<protein>
    <submittedName>
        <fullName evidence="8">Ngep-related</fullName>
    </submittedName>
</protein>
<feature type="transmembrane region" description="Helical" evidence="6">
    <location>
        <begin position="523"/>
        <end position="549"/>
    </location>
</feature>
<dbReference type="InterPro" id="IPR049452">
    <property type="entry name" value="Anoctamin_TM"/>
</dbReference>
<evidence type="ECO:0000256" key="3">
    <source>
        <dbReference type="ARBA" id="ARBA00022989"/>
    </source>
</evidence>
<evidence type="ECO:0000313" key="9">
    <source>
        <dbReference type="Proteomes" id="UP001146793"/>
    </source>
</evidence>
<comment type="caution">
    <text evidence="8">The sequence shown here is derived from an EMBL/GenBank/DDBJ whole genome shotgun (WGS) entry which is preliminary data.</text>
</comment>
<evidence type="ECO:0000256" key="6">
    <source>
        <dbReference type="SAM" id="Phobius"/>
    </source>
</evidence>
<dbReference type="Proteomes" id="UP001146793">
    <property type="component" value="Unassembled WGS sequence"/>
</dbReference>
<feature type="transmembrane region" description="Helical" evidence="6">
    <location>
        <begin position="269"/>
        <end position="287"/>
    </location>
</feature>
<proteinExistence type="predicted"/>
<name>A0AAV8ADJ1_9EUKA</name>
<feature type="region of interest" description="Disordered" evidence="5">
    <location>
        <begin position="1"/>
        <end position="25"/>
    </location>
</feature>
<feature type="transmembrane region" description="Helical" evidence="6">
    <location>
        <begin position="421"/>
        <end position="443"/>
    </location>
</feature>
<keyword evidence="3 6" id="KW-1133">Transmembrane helix</keyword>
<feature type="transmembrane region" description="Helical" evidence="6">
    <location>
        <begin position="340"/>
        <end position="360"/>
    </location>
</feature>
<feature type="compositionally biased region" description="Low complexity" evidence="5">
    <location>
        <begin position="1"/>
        <end position="16"/>
    </location>
</feature>
<evidence type="ECO:0000313" key="8">
    <source>
        <dbReference type="EMBL" id="KAJ3452279.1"/>
    </source>
</evidence>
<evidence type="ECO:0000256" key="1">
    <source>
        <dbReference type="ARBA" id="ARBA00004141"/>
    </source>
</evidence>
<evidence type="ECO:0000256" key="4">
    <source>
        <dbReference type="ARBA" id="ARBA00023136"/>
    </source>
</evidence>
<dbReference type="PANTHER" id="PTHR12308">
    <property type="entry name" value="ANOCTAMIN"/>
    <property type="match status" value="1"/>
</dbReference>
<dbReference type="GO" id="GO:0016020">
    <property type="term" value="C:membrane"/>
    <property type="evidence" value="ECO:0007669"/>
    <property type="project" value="UniProtKB-SubCell"/>
</dbReference>
<feature type="transmembrane region" description="Helical" evidence="6">
    <location>
        <begin position="380"/>
        <end position="398"/>
    </location>
</feature>
<dbReference type="EMBL" id="JANTQA010000008">
    <property type="protein sequence ID" value="KAJ3452279.1"/>
    <property type="molecule type" value="Genomic_DNA"/>
</dbReference>
<accession>A0AAV8ADJ1</accession>
<dbReference type="AlphaFoldDB" id="A0AAV8ADJ1"/>
<dbReference type="PANTHER" id="PTHR12308:SF73">
    <property type="entry name" value="ANOCTAMIN"/>
    <property type="match status" value="1"/>
</dbReference>
<gene>
    <name evidence="8" type="ORF">M0812_04043</name>
</gene>
<organism evidence="8 9">
    <name type="scientific">Anaeramoeba flamelloides</name>
    <dbReference type="NCBI Taxonomy" id="1746091"/>
    <lineage>
        <taxon>Eukaryota</taxon>
        <taxon>Metamonada</taxon>
        <taxon>Anaeramoebidae</taxon>
        <taxon>Anaeramoeba</taxon>
    </lineage>
</organism>